<gene>
    <name evidence="3" type="ORF">AVDCRST_MAG67-3528</name>
</gene>
<sequence>MNIHRILTAATASAVLGAAALAPVGSAADDTQTLQVTGAYAYVDTISASKQKFVRVVFETAADLPRRWDGAIRAGISIDGVSHSISAANRGSPCYAGARRSRAARSPR</sequence>
<feature type="signal peptide" evidence="2">
    <location>
        <begin position="1"/>
        <end position="27"/>
    </location>
</feature>
<evidence type="ECO:0000256" key="2">
    <source>
        <dbReference type="SAM" id="SignalP"/>
    </source>
</evidence>
<organism evidence="3">
    <name type="scientific">uncultured Solirubrobacteraceae bacterium</name>
    <dbReference type="NCBI Taxonomy" id="1162706"/>
    <lineage>
        <taxon>Bacteria</taxon>
        <taxon>Bacillati</taxon>
        <taxon>Actinomycetota</taxon>
        <taxon>Thermoleophilia</taxon>
        <taxon>Solirubrobacterales</taxon>
        <taxon>Solirubrobacteraceae</taxon>
        <taxon>environmental samples</taxon>
    </lineage>
</organism>
<proteinExistence type="predicted"/>
<dbReference type="EMBL" id="CADCVQ010000149">
    <property type="protein sequence ID" value="CAA9524667.1"/>
    <property type="molecule type" value="Genomic_DNA"/>
</dbReference>
<feature type="chain" id="PRO_5039565521" evidence="2">
    <location>
        <begin position="28"/>
        <end position="108"/>
    </location>
</feature>
<keyword evidence="2" id="KW-0732">Signal</keyword>
<protein>
    <submittedName>
        <fullName evidence="3">Uncharacterized protein</fullName>
    </submittedName>
</protein>
<name>A0A6J4TKC2_9ACTN</name>
<feature type="region of interest" description="Disordered" evidence="1">
    <location>
        <begin position="87"/>
        <end position="108"/>
    </location>
</feature>
<evidence type="ECO:0000256" key="1">
    <source>
        <dbReference type="SAM" id="MobiDB-lite"/>
    </source>
</evidence>
<accession>A0A6J4TKC2</accession>
<dbReference type="AlphaFoldDB" id="A0A6J4TKC2"/>
<feature type="compositionally biased region" description="Basic residues" evidence="1">
    <location>
        <begin position="99"/>
        <end position="108"/>
    </location>
</feature>
<reference evidence="3" key="1">
    <citation type="submission" date="2020-02" db="EMBL/GenBank/DDBJ databases">
        <authorList>
            <person name="Meier V. D."/>
        </authorList>
    </citation>
    <scope>NUCLEOTIDE SEQUENCE</scope>
    <source>
        <strain evidence="3">AVDCRST_MAG67</strain>
    </source>
</reference>
<evidence type="ECO:0000313" key="3">
    <source>
        <dbReference type="EMBL" id="CAA9524667.1"/>
    </source>
</evidence>